<evidence type="ECO:0000313" key="2">
    <source>
        <dbReference type="Proteomes" id="UP000813385"/>
    </source>
</evidence>
<gene>
    <name evidence="1" type="ORF">B0T11DRAFT_98438</name>
</gene>
<reference evidence="1" key="1">
    <citation type="journal article" date="2021" name="Nat. Commun.">
        <title>Genetic determinants of endophytism in the Arabidopsis root mycobiome.</title>
        <authorList>
            <person name="Mesny F."/>
            <person name="Miyauchi S."/>
            <person name="Thiergart T."/>
            <person name="Pickel B."/>
            <person name="Atanasova L."/>
            <person name="Karlsson M."/>
            <person name="Huettel B."/>
            <person name="Barry K.W."/>
            <person name="Haridas S."/>
            <person name="Chen C."/>
            <person name="Bauer D."/>
            <person name="Andreopoulos W."/>
            <person name="Pangilinan J."/>
            <person name="LaButti K."/>
            <person name="Riley R."/>
            <person name="Lipzen A."/>
            <person name="Clum A."/>
            <person name="Drula E."/>
            <person name="Henrissat B."/>
            <person name="Kohler A."/>
            <person name="Grigoriev I.V."/>
            <person name="Martin F.M."/>
            <person name="Hacquard S."/>
        </authorList>
    </citation>
    <scope>NUCLEOTIDE SEQUENCE</scope>
    <source>
        <strain evidence="1">MPI-CAGE-AT-0016</strain>
    </source>
</reference>
<keyword evidence="2" id="KW-1185">Reference proteome</keyword>
<proteinExistence type="predicted"/>
<dbReference type="EMBL" id="JAGPXD010000004">
    <property type="protein sequence ID" value="KAH7357977.1"/>
    <property type="molecule type" value="Genomic_DNA"/>
</dbReference>
<accession>A0A8K0TCA8</accession>
<dbReference type="AlphaFoldDB" id="A0A8K0TCA8"/>
<organism evidence="1 2">
    <name type="scientific">Plectosphaerella cucumerina</name>
    <dbReference type="NCBI Taxonomy" id="40658"/>
    <lineage>
        <taxon>Eukaryota</taxon>
        <taxon>Fungi</taxon>
        <taxon>Dikarya</taxon>
        <taxon>Ascomycota</taxon>
        <taxon>Pezizomycotina</taxon>
        <taxon>Sordariomycetes</taxon>
        <taxon>Hypocreomycetidae</taxon>
        <taxon>Glomerellales</taxon>
        <taxon>Plectosphaerellaceae</taxon>
        <taxon>Plectosphaerella</taxon>
    </lineage>
</organism>
<dbReference type="OrthoDB" id="3549294at2759"/>
<protein>
    <submittedName>
        <fullName evidence="1">Uncharacterized protein</fullName>
    </submittedName>
</protein>
<sequence>MTMSMAPYVVENVLKSVFWEPGVTSRLAGASMLGMRHALEPVIGQRDIALAKILSFTDAGPLWLGSLLCGNGDLMNRMFDRLQFGARHVTDVTAWTGVVLSFLQVRPGGPVVTAANKDDPSVSVSRSDVWRLRQECADSYEGDEAVRYRNGPLHGWDPDGKMRLKDVDLELRDHMCCHHLWSYQHWIWYCDGTVDAGFRPVSEASYWLQRGDPGLAQPATTELDCAVTLTEEDEQAMDSLGDTARLELAFWCPDQVEGDWLADLKGRGALRKTDFGEPPEESAPLELSPGRRKYVLKWRDEVIPSGLSDC</sequence>
<dbReference type="Proteomes" id="UP000813385">
    <property type="component" value="Unassembled WGS sequence"/>
</dbReference>
<evidence type="ECO:0000313" key="1">
    <source>
        <dbReference type="EMBL" id="KAH7357977.1"/>
    </source>
</evidence>
<comment type="caution">
    <text evidence="1">The sequence shown here is derived from an EMBL/GenBank/DDBJ whole genome shotgun (WGS) entry which is preliminary data.</text>
</comment>
<name>A0A8K0TCA8_9PEZI</name>